<comment type="caution">
    <text evidence="1">The sequence shown here is derived from an EMBL/GenBank/DDBJ whole genome shotgun (WGS) entry which is preliminary data.</text>
</comment>
<organism evidence="1 2">
    <name type="scientific">Listeria grandensis</name>
    <dbReference type="NCBI Taxonomy" id="1494963"/>
    <lineage>
        <taxon>Bacteria</taxon>
        <taxon>Bacillati</taxon>
        <taxon>Bacillota</taxon>
        <taxon>Bacilli</taxon>
        <taxon>Bacillales</taxon>
        <taxon>Listeriaceae</taxon>
        <taxon>Listeria</taxon>
    </lineage>
</organism>
<evidence type="ECO:0000313" key="1">
    <source>
        <dbReference type="EMBL" id="MBC1937604.1"/>
    </source>
</evidence>
<protein>
    <recommendedName>
        <fullName evidence="3">Lipoprotein</fullName>
    </recommendedName>
</protein>
<evidence type="ECO:0008006" key="3">
    <source>
        <dbReference type="Google" id="ProtNLM"/>
    </source>
</evidence>
<reference evidence="1 2" key="1">
    <citation type="submission" date="2020-03" db="EMBL/GenBank/DDBJ databases">
        <title>Soil Listeria distribution.</title>
        <authorList>
            <person name="Liao J."/>
            <person name="Wiedmann M."/>
        </authorList>
    </citation>
    <scope>NUCLEOTIDE SEQUENCE [LARGE SCALE GENOMIC DNA]</scope>
    <source>
        <strain evidence="1 2">FSL L7-0741</strain>
    </source>
</reference>
<sequence>MRNIVIVLIGLSLFWMLGCQQEITHSVSTNPTATEILSENPNADIFQLDDVVYETNIDWVDDLEVTKYNQIGEIKKTFSMKHPLKEFENGDATQLTSGTKIFRVKERGDVLIVEIDGKTKKYYALVEG</sequence>
<name>A0A7X0Y5V7_9LIST</name>
<dbReference type="PROSITE" id="PS51257">
    <property type="entry name" value="PROKAR_LIPOPROTEIN"/>
    <property type="match status" value="1"/>
</dbReference>
<gene>
    <name evidence="1" type="ORF">HCA69_14595</name>
</gene>
<dbReference type="AlphaFoldDB" id="A0A7X0Y5V7"/>
<dbReference type="RefSeq" id="WP_185527446.1">
    <property type="nucleotide sequence ID" value="NZ_JAARWN010000019.1"/>
</dbReference>
<dbReference type="Proteomes" id="UP000535908">
    <property type="component" value="Unassembled WGS sequence"/>
</dbReference>
<dbReference type="EMBL" id="JAARWN010000019">
    <property type="protein sequence ID" value="MBC1937604.1"/>
    <property type="molecule type" value="Genomic_DNA"/>
</dbReference>
<accession>A0A7X0Y5V7</accession>
<proteinExistence type="predicted"/>
<evidence type="ECO:0000313" key="2">
    <source>
        <dbReference type="Proteomes" id="UP000535908"/>
    </source>
</evidence>